<dbReference type="GO" id="GO:0042981">
    <property type="term" value="P:regulation of apoptotic process"/>
    <property type="evidence" value="ECO:0007669"/>
    <property type="project" value="InterPro"/>
</dbReference>
<sequence>MAKTKQFIESPIKAFRLYSSLGVKSRFVLICKIRTQICLIREDEIAKEPQRLFPFGKDRGFADRVVTSAVKTGLQIKMRVCNRLWNKNDLAGLDSFGHNLVSFLQHVVWFSEGHQRYDREFLLDGLKTIEETVKSLIRNHFSQHALGELEEVLIVLQNPKCLDAAFTQGSPENKYMKNIGMTIKSALISGGLMKQEETVTVGK</sequence>
<evidence type="ECO:0000313" key="1">
    <source>
        <dbReference type="EMBL" id="CAG7835401.1"/>
    </source>
</evidence>
<reference evidence="1" key="1">
    <citation type="submission" date="2021-06" db="EMBL/GenBank/DDBJ databases">
        <authorList>
            <person name="Hodson N. C."/>
            <person name="Mongue J. A."/>
            <person name="Jaron S. K."/>
        </authorList>
    </citation>
    <scope>NUCLEOTIDE SEQUENCE</scope>
</reference>
<gene>
    <name evidence="1" type="ORF">AFUS01_LOCUS44772</name>
</gene>
<keyword evidence="2" id="KW-1185">Reference proteome</keyword>
<organism evidence="1 2">
    <name type="scientific">Allacma fusca</name>
    <dbReference type="NCBI Taxonomy" id="39272"/>
    <lineage>
        <taxon>Eukaryota</taxon>
        <taxon>Metazoa</taxon>
        <taxon>Ecdysozoa</taxon>
        <taxon>Arthropoda</taxon>
        <taxon>Hexapoda</taxon>
        <taxon>Collembola</taxon>
        <taxon>Symphypleona</taxon>
        <taxon>Sminthuridae</taxon>
        <taxon>Allacma</taxon>
    </lineage>
</organism>
<dbReference type="EMBL" id="CAJVCH010570618">
    <property type="protein sequence ID" value="CAG7835401.1"/>
    <property type="molecule type" value="Genomic_DNA"/>
</dbReference>
<dbReference type="Proteomes" id="UP000708208">
    <property type="component" value="Unassembled WGS sequence"/>
</dbReference>
<proteinExistence type="predicted"/>
<dbReference type="Pfam" id="PF05527">
    <property type="entry name" value="TNFAIP8"/>
    <property type="match status" value="1"/>
</dbReference>
<protein>
    <submittedName>
        <fullName evidence="1">Uncharacterized protein</fullName>
    </submittedName>
</protein>
<dbReference type="AlphaFoldDB" id="A0A8J2M973"/>
<evidence type="ECO:0000313" key="2">
    <source>
        <dbReference type="Proteomes" id="UP000708208"/>
    </source>
</evidence>
<comment type="caution">
    <text evidence="1">The sequence shown here is derived from an EMBL/GenBank/DDBJ whole genome shotgun (WGS) entry which is preliminary data.</text>
</comment>
<name>A0A8J2M973_9HEXA</name>
<accession>A0A8J2M973</accession>
<dbReference type="InterPro" id="IPR008477">
    <property type="entry name" value="TNFAIP8-like"/>
</dbReference>